<dbReference type="AlphaFoldDB" id="A0A0E9RJI0"/>
<proteinExistence type="predicted"/>
<evidence type="ECO:0000313" key="1">
    <source>
        <dbReference type="EMBL" id="JAH28498.1"/>
    </source>
</evidence>
<accession>A0A0E9RJI0</accession>
<organism evidence="1">
    <name type="scientific">Anguilla anguilla</name>
    <name type="common">European freshwater eel</name>
    <name type="synonym">Muraena anguilla</name>
    <dbReference type="NCBI Taxonomy" id="7936"/>
    <lineage>
        <taxon>Eukaryota</taxon>
        <taxon>Metazoa</taxon>
        <taxon>Chordata</taxon>
        <taxon>Craniata</taxon>
        <taxon>Vertebrata</taxon>
        <taxon>Euteleostomi</taxon>
        <taxon>Actinopterygii</taxon>
        <taxon>Neopterygii</taxon>
        <taxon>Teleostei</taxon>
        <taxon>Anguilliformes</taxon>
        <taxon>Anguillidae</taxon>
        <taxon>Anguilla</taxon>
    </lineage>
</organism>
<reference evidence="1" key="2">
    <citation type="journal article" date="2015" name="Fish Shellfish Immunol.">
        <title>Early steps in the European eel (Anguilla anguilla)-Vibrio vulnificus interaction in the gills: Role of the RtxA13 toxin.</title>
        <authorList>
            <person name="Callol A."/>
            <person name="Pajuelo D."/>
            <person name="Ebbesson L."/>
            <person name="Teles M."/>
            <person name="MacKenzie S."/>
            <person name="Amaro C."/>
        </authorList>
    </citation>
    <scope>NUCLEOTIDE SEQUENCE</scope>
</reference>
<protein>
    <submittedName>
        <fullName evidence="1">Uncharacterized protein</fullName>
    </submittedName>
</protein>
<reference evidence="1" key="1">
    <citation type="submission" date="2014-11" db="EMBL/GenBank/DDBJ databases">
        <authorList>
            <person name="Amaro Gonzalez C."/>
        </authorList>
    </citation>
    <scope>NUCLEOTIDE SEQUENCE</scope>
</reference>
<sequence>MYTSWICKVNQVQERTRLHAMSELSLGWLCLEFLAAIDFVRRSQLLLQICSCDGFWTH</sequence>
<dbReference type="EMBL" id="GBXM01080079">
    <property type="protein sequence ID" value="JAH28498.1"/>
    <property type="molecule type" value="Transcribed_RNA"/>
</dbReference>
<name>A0A0E9RJI0_ANGAN</name>